<protein>
    <submittedName>
        <fullName evidence="2">Uncharacterized protein</fullName>
    </submittedName>
</protein>
<keyword evidence="3" id="KW-1185">Reference proteome</keyword>
<comment type="caution">
    <text evidence="2">The sequence shown here is derived from an EMBL/GenBank/DDBJ whole genome shotgun (WGS) entry which is preliminary data.</text>
</comment>
<dbReference type="RefSeq" id="XP_037217336.1">
    <property type="nucleotide sequence ID" value="XM_037365924.1"/>
</dbReference>
<dbReference type="Proteomes" id="UP000636479">
    <property type="component" value="Unassembled WGS sequence"/>
</dbReference>
<dbReference type="GeneID" id="59348440"/>
<evidence type="ECO:0000313" key="2">
    <source>
        <dbReference type="EMBL" id="KAF7296977.1"/>
    </source>
</evidence>
<sequence length="376" mass="40958">MEAVVAVVRVVRKVGERRPHLLSFLAEIFSAVERGSGSLLFVPPDTHRARSTNISLRPLEIPGGTGQRLALRGPAGVSRKQRRLGPPHARLVWKGGRGQRRYMRPSPASPKRHDPVVVLHHAVPCRAFGILGANWGPSCPLPFPFVSPALIAAPDDRGLLKTPQHSGRNNFLGVLGSNLAKGHHRGGRLALNSLGVTRATVSTSRWTLRRSACCIQSSARHDFGPSLVASPRSRLGPRSSSPGCLQRLNAAVLTRLRGLQQSMDDILAVVREIGSDSLAPLLLRPSRRTGKRVGLRTPDAVARNPRTAGRVLVHSAWDSQEREHEYLPPLSQNTKRNRPATGCCVARTAFSEGSRVPACLVCVDPVHVLHREFLCR</sequence>
<evidence type="ECO:0000313" key="3">
    <source>
        <dbReference type="Proteomes" id="UP000636479"/>
    </source>
</evidence>
<reference evidence="2" key="1">
    <citation type="submission" date="2020-05" db="EMBL/GenBank/DDBJ databases">
        <title>Mycena genomes resolve the evolution of fungal bioluminescence.</title>
        <authorList>
            <person name="Tsai I.J."/>
        </authorList>
    </citation>
    <scope>NUCLEOTIDE SEQUENCE</scope>
    <source>
        <strain evidence="2">171206Taipei</strain>
    </source>
</reference>
<accession>A0A8H6SDJ7</accession>
<dbReference type="AlphaFoldDB" id="A0A8H6SDJ7"/>
<feature type="region of interest" description="Disordered" evidence="1">
    <location>
        <begin position="65"/>
        <end position="91"/>
    </location>
</feature>
<dbReference type="EMBL" id="JACAZF010000008">
    <property type="protein sequence ID" value="KAF7296977.1"/>
    <property type="molecule type" value="Genomic_DNA"/>
</dbReference>
<proteinExistence type="predicted"/>
<name>A0A8H6SDJ7_9AGAR</name>
<gene>
    <name evidence="2" type="ORF">MIND_00929800</name>
</gene>
<organism evidence="2 3">
    <name type="scientific">Mycena indigotica</name>
    <dbReference type="NCBI Taxonomy" id="2126181"/>
    <lineage>
        <taxon>Eukaryota</taxon>
        <taxon>Fungi</taxon>
        <taxon>Dikarya</taxon>
        <taxon>Basidiomycota</taxon>
        <taxon>Agaricomycotina</taxon>
        <taxon>Agaricomycetes</taxon>
        <taxon>Agaricomycetidae</taxon>
        <taxon>Agaricales</taxon>
        <taxon>Marasmiineae</taxon>
        <taxon>Mycenaceae</taxon>
        <taxon>Mycena</taxon>
    </lineage>
</organism>
<evidence type="ECO:0000256" key="1">
    <source>
        <dbReference type="SAM" id="MobiDB-lite"/>
    </source>
</evidence>